<feature type="domain" description="Helicase C-terminal" evidence="6">
    <location>
        <begin position="350"/>
        <end position="534"/>
    </location>
</feature>
<keyword evidence="3 7" id="KW-0347">Helicase</keyword>
<proteinExistence type="predicted"/>
<dbReference type="SUPFAM" id="SSF52540">
    <property type="entry name" value="P-loop containing nucleoside triphosphate hydrolases"/>
    <property type="match status" value="2"/>
</dbReference>
<dbReference type="InterPro" id="IPR011545">
    <property type="entry name" value="DEAD/DEAH_box_helicase_dom"/>
</dbReference>
<dbReference type="InterPro" id="IPR050474">
    <property type="entry name" value="Hel308_SKI2-like"/>
</dbReference>
<organism evidence="7 8">
    <name type="scientific">Pseudoalteromonas lipolytica</name>
    <dbReference type="NCBI Taxonomy" id="570156"/>
    <lineage>
        <taxon>Bacteria</taxon>
        <taxon>Pseudomonadati</taxon>
        <taxon>Pseudomonadota</taxon>
        <taxon>Gammaproteobacteria</taxon>
        <taxon>Alteromonadales</taxon>
        <taxon>Pseudoalteromonadaceae</taxon>
        <taxon>Pseudoalteromonas</taxon>
    </lineage>
</organism>
<comment type="caution">
    <text evidence="7">The sequence shown here is derived from an EMBL/GenBank/DDBJ whole genome shotgun (WGS) entry which is preliminary data.</text>
</comment>
<evidence type="ECO:0000313" key="7">
    <source>
        <dbReference type="EMBL" id="MEJ6497075.1"/>
    </source>
</evidence>
<protein>
    <submittedName>
        <fullName evidence="7">DEAD/DEAH box helicase</fullName>
    </submittedName>
</protein>
<dbReference type="PANTHER" id="PTHR47961">
    <property type="entry name" value="DNA POLYMERASE THETA, PUTATIVE (AFU_ORTHOLOGUE AFUA_1G05260)-RELATED"/>
    <property type="match status" value="1"/>
</dbReference>
<dbReference type="Proteomes" id="UP001377972">
    <property type="component" value="Unassembled WGS sequence"/>
</dbReference>
<reference evidence="7 8" key="1">
    <citation type="submission" date="2023-01" db="EMBL/GenBank/DDBJ databases">
        <title>Trichodesmium-associated heterotrophic epibiont bacteria.</title>
        <authorList>
            <person name="Cleveland C.S."/>
            <person name="Webb E.A."/>
        </authorList>
    </citation>
    <scope>NUCLEOTIDE SEQUENCE [LARGE SCALE GENOMIC DNA]</scope>
    <source>
        <strain evidence="7 8">USCH2</strain>
    </source>
</reference>
<dbReference type="SMART" id="SM00487">
    <property type="entry name" value="DEXDc"/>
    <property type="match status" value="1"/>
</dbReference>
<dbReference type="PROSITE" id="PS51192">
    <property type="entry name" value="HELICASE_ATP_BIND_1"/>
    <property type="match status" value="1"/>
</dbReference>
<keyword evidence="4" id="KW-0067">ATP-binding</keyword>
<dbReference type="Pfam" id="PF00270">
    <property type="entry name" value="DEAD"/>
    <property type="match status" value="1"/>
</dbReference>
<evidence type="ECO:0000256" key="3">
    <source>
        <dbReference type="ARBA" id="ARBA00022806"/>
    </source>
</evidence>
<dbReference type="InterPro" id="IPR001650">
    <property type="entry name" value="Helicase_C-like"/>
</dbReference>
<dbReference type="PROSITE" id="PS51194">
    <property type="entry name" value="HELICASE_CTER"/>
    <property type="match status" value="1"/>
</dbReference>
<gene>
    <name evidence="7" type="ORF">PQI24_13585</name>
</gene>
<feature type="domain" description="Helicase ATP-binding" evidence="5">
    <location>
        <begin position="144"/>
        <end position="307"/>
    </location>
</feature>
<accession>A0ABU8SVM5</accession>
<evidence type="ECO:0000259" key="6">
    <source>
        <dbReference type="PROSITE" id="PS51194"/>
    </source>
</evidence>
<dbReference type="InterPro" id="IPR014001">
    <property type="entry name" value="Helicase_ATP-bd"/>
</dbReference>
<evidence type="ECO:0000256" key="4">
    <source>
        <dbReference type="ARBA" id="ARBA00022840"/>
    </source>
</evidence>
<keyword evidence="1" id="KW-0547">Nucleotide-binding</keyword>
<evidence type="ECO:0000313" key="8">
    <source>
        <dbReference type="Proteomes" id="UP001377972"/>
    </source>
</evidence>
<evidence type="ECO:0000256" key="1">
    <source>
        <dbReference type="ARBA" id="ARBA00022741"/>
    </source>
</evidence>
<dbReference type="SMART" id="SM00490">
    <property type="entry name" value="HELICc"/>
    <property type="match status" value="1"/>
</dbReference>
<evidence type="ECO:0000259" key="5">
    <source>
        <dbReference type="PROSITE" id="PS51192"/>
    </source>
</evidence>
<dbReference type="InterPro" id="IPR027417">
    <property type="entry name" value="P-loop_NTPase"/>
</dbReference>
<keyword evidence="2" id="KW-0378">Hydrolase</keyword>
<dbReference type="GO" id="GO:0004386">
    <property type="term" value="F:helicase activity"/>
    <property type="evidence" value="ECO:0007669"/>
    <property type="project" value="UniProtKB-KW"/>
</dbReference>
<dbReference type="PANTHER" id="PTHR47961:SF6">
    <property type="entry name" value="DNA-DIRECTED DNA POLYMERASE"/>
    <property type="match status" value="1"/>
</dbReference>
<name>A0ABU8SVM5_9GAMM</name>
<dbReference type="RefSeq" id="WP_339981146.1">
    <property type="nucleotide sequence ID" value="NZ_JAQPZS010000012.1"/>
</dbReference>
<keyword evidence="8" id="KW-1185">Reference proteome</keyword>
<sequence length="827" mass="94364">MNKTLGNVLSIKANESEYFKELYSFLLTSFSSFKLKERVSFTKTEVTDLCRYADIFSNSTISQHRMLAYDIATKLLQIKSEDSDVIKIARSVFFKLGLFVTEESFLSVNKSLSIEKEIAAMLKKDLQKSDYGPEIFTDIQYHLLKQLSKEKVFSFSGPTSFGKSFIIKTLTLSLAEKGKNVVILVPTKALIDEFIIDIRTKLIELNKQNINLTKTASSYSSELTNVMVFTPERFNSLLFADEHSDIDCIIVDEAQKLGFNDERAITQFKVITKAIELNPSASIFFSSPVITNPNVFLETFELDKNKYEVIKESPVNQNLFLVDLPNSEISVLNGVTSSFEKINKKLPFYNKLHAIWKLSSKNESNLIYCTSKAKSISEARGLIKYLEIENCPDLERASNTIKKYIHDNYYLCDMLLYGVAYHNADLPNFIKDLIEELYRLKKIKYLFATSTLLEGVNLPTSNIFITSITYKKTKVNESKLNFWNLAGRAGRYTKELDGNIYCIQEEADKWKDLGKLIEKKQNIEVDSATLTNLSRGQKILNVLDKGDELPEKKEDRVFDQLMNLIISSYGEPTNKSILSLIPAKFHSKLIAKLKDKLSGIKDSQLPLKVLNSAHSIPLTIQKDAMRSVIENPIKLEQLMGDSVYEYVVSILNIYEPNLNDKQIKRYAVMASQWIDGETLKSMIAGSLKPRKDKMVYIDRQLHEYDQNDPAHINALINEVIQTIEKYLSFQLEVFSSHYFKCMVAKYGEKGAGQNLASFLELGTKNKKQMALQNYGFSRAASIEISNIKTKLITFNDDVIIKSIDLISLIKLFDKTSLAFREIQKFLK</sequence>
<dbReference type="EMBL" id="JAQPZS010000012">
    <property type="protein sequence ID" value="MEJ6497075.1"/>
    <property type="molecule type" value="Genomic_DNA"/>
</dbReference>
<dbReference type="Gene3D" id="3.40.50.300">
    <property type="entry name" value="P-loop containing nucleotide triphosphate hydrolases"/>
    <property type="match status" value="2"/>
</dbReference>
<evidence type="ECO:0000256" key="2">
    <source>
        <dbReference type="ARBA" id="ARBA00022801"/>
    </source>
</evidence>